<comment type="caution">
    <text evidence="12">The sequence shown here is derived from an EMBL/GenBank/DDBJ whole genome shotgun (WGS) entry which is preliminary data.</text>
</comment>
<evidence type="ECO:0000256" key="4">
    <source>
        <dbReference type="ARBA" id="ARBA00023015"/>
    </source>
</evidence>
<dbReference type="InterPro" id="IPR011006">
    <property type="entry name" value="CheY-like_superfamily"/>
</dbReference>
<keyword evidence="2 8" id="KW-0597">Phosphoprotein</keyword>
<protein>
    <recommendedName>
        <fullName evidence="1">Stage 0 sporulation protein A homolog</fullName>
    </recommendedName>
</protein>
<dbReference type="CDD" id="cd17625">
    <property type="entry name" value="REC_OmpR_DrrD-like"/>
    <property type="match status" value="1"/>
</dbReference>
<feature type="domain" description="OmpR/PhoB-type" evidence="11">
    <location>
        <begin position="124"/>
        <end position="223"/>
    </location>
</feature>
<evidence type="ECO:0000256" key="7">
    <source>
        <dbReference type="ARBA" id="ARBA00024867"/>
    </source>
</evidence>
<evidence type="ECO:0000256" key="8">
    <source>
        <dbReference type="PROSITE-ProRule" id="PRU00169"/>
    </source>
</evidence>
<accession>A0A9D1ICK9</accession>
<dbReference type="Pfam" id="PF00072">
    <property type="entry name" value="Response_reg"/>
    <property type="match status" value="1"/>
</dbReference>
<evidence type="ECO:0000259" key="11">
    <source>
        <dbReference type="PROSITE" id="PS51755"/>
    </source>
</evidence>
<dbReference type="SUPFAM" id="SSF52172">
    <property type="entry name" value="CheY-like"/>
    <property type="match status" value="1"/>
</dbReference>
<dbReference type="SMART" id="SM00862">
    <property type="entry name" value="Trans_reg_C"/>
    <property type="match status" value="1"/>
</dbReference>
<dbReference type="SMART" id="SM00448">
    <property type="entry name" value="REC"/>
    <property type="match status" value="1"/>
</dbReference>
<dbReference type="GO" id="GO:0032993">
    <property type="term" value="C:protein-DNA complex"/>
    <property type="evidence" value="ECO:0007669"/>
    <property type="project" value="TreeGrafter"/>
</dbReference>
<dbReference type="InterPro" id="IPR039420">
    <property type="entry name" value="WalR-like"/>
</dbReference>
<feature type="modified residue" description="4-aspartylphosphate" evidence="8">
    <location>
        <position position="51"/>
    </location>
</feature>
<evidence type="ECO:0000256" key="2">
    <source>
        <dbReference type="ARBA" id="ARBA00022553"/>
    </source>
</evidence>
<dbReference type="InterPro" id="IPR016032">
    <property type="entry name" value="Sig_transdc_resp-reg_C-effctor"/>
</dbReference>
<comment type="function">
    <text evidence="7">May play the central regulatory role in sporulation. It may be an element of the effector pathway responsible for the activation of sporulation genes in response to nutritional stress. Spo0A may act in concert with spo0H (a sigma factor) to control the expression of some genes that are critical to the sporulation process.</text>
</comment>
<dbReference type="FunFam" id="3.40.50.2300:FF:000002">
    <property type="entry name" value="DNA-binding response regulator PhoP"/>
    <property type="match status" value="1"/>
</dbReference>
<evidence type="ECO:0000313" key="12">
    <source>
        <dbReference type="EMBL" id="HIU34141.1"/>
    </source>
</evidence>
<dbReference type="SUPFAM" id="SSF46894">
    <property type="entry name" value="C-terminal effector domain of the bipartite response regulators"/>
    <property type="match status" value="1"/>
</dbReference>
<dbReference type="Gene3D" id="6.10.250.690">
    <property type="match status" value="1"/>
</dbReference>
<evidence type="ECO:0000256" key="1">
    <source>
        <dbReference type="ARBA" id="ARBA00018672"/>
    </source>
</evidence>
<dbReference type="PROSITE" id="PS50110">
    <property type="entry name" value="RESPONSE_REGULATORY"/>
    <property type="match status" value="1"/>
</dbReference>
<keyword evidence="3" id="KW-0902">Two-component regulatory system</keyword>
<dbReference type="GO" id="GO:0000156">
    <property type="term" value="F:phosphorelay response regulator activity"/>
    <property type="evidence" value="ECO:0007669"/>
    <property type="project" value="TreeGrafter"/>
</dbReference>
<sequence length="225" mass="25400">MRLLLAEDERELSRALTAILEHSHFSVDAVYDGQEALEYALVGEYDGIVLDVMMPKLDGFQVVEKLRRAGKGTPVLMLTARTQTMDKVEGLDRGADDYLTKPFEVEELLARVRALTRRRAEYTHSVLELGNIRLNKATFELIGPGEKSFRLGNREFQMLEMLLMHPGAVFSTEQFLSRIWGYDAEAEINVVWVNISALRKKLNALGADVEICAHRGVGYSLEGKR</sequence>
<proteinExistence type="predicted"/>
<organism evidence="12 13">
    <name type="scientific">Candidatus Pullichristensenella excrementigallinarum</name>
    <dbReference type="NCBI Taxonomy" id="2840907"/>
    <lineage>
        <taxon>Bacteria</taxon>
        <taxon>Bacillati</taxon>
        <taxon>Bacillota</taxon>
        <taxon>Clostridia</taxon>
        <taxon>Candidatus Pullichristensenella</taxon>
    </lineage>
</organism>
<evidence type="ECO:0000256" key="9">
    <source>
        <dbReference type="PROSITE-ProRule" id="PRU01091"/>
    </source>
</evidence>
<dbReference type="CDD" id="cd00383">
    <property type="entry name" value="trans_reg_C"/>
    <property type="match status" value="1"/>
</dbReference>
<keyword evidence="5 9" id="KW-0238">DNA-binding</keyword>
<feature type="domain" description="Response regulatory" evidence="10">
    <location>
        <begin position="2"/>
        <end position="116"/>
    </location>
</feature>
<evidence type="ECO:0000259" key="10">
    <source>
        <dbReference type="PROSITE" id="PS50110"/>
    </source>
</evidence>
<feature type="DNA-binding region" description="OmpR/PhoB-type" evidence="9">
    <location>
        <begin position="124"/>
        <end position="223"/>
    </location>
</feature>
<dbReference type="GO" id="GO:0005829">
    <property type="term" value="C:cytosol"/>
    <property type="evidence" value="ECO:0007669"/>
    <property type="project" value="TreeGrafter"/>
</dbReference>
<dbReference type="AlphaFoldDB" id="A0A9D1ICK9"/>
<keyword evidence="6" id="KW-0804">Transcription</keyword>
<dbReference type="InterPro" id="IPR036388">
    <property type="entry name" value="WH-like_DNA-bd_sf"/>
</dbReference>
<dbReference type="PANTHER" id="PTHR48111:SF22">
    <property type="entry name" value="REGULATOR OF RPOS"/>
    <property type="match status" value="1"/>
</dbReference>
<dbReference type="Gene3D" id="3.40.50.2300">
    <property type="match status" value="1"/>
</dbReference>
<dbReference type="PROSITE" id="PS51755">
    <property type="entry name" value="OMPR_PHOB"/>
    <property type="match status" value="1"/>
</dbReference>
<dbReference type="Pfam" id="PF00486">
    <property type="entry name" value="Trans_reg_C"/>
    <property type="match status" value="1"/>
</dbReference>
<dbReference type="PANTHER" id="PTHR48111">
    <property type="entry name" value="REGULATOR OF RPOS"/>
    <property type="match status" value="1"/>
</dbReference>
<name>A0A9D1ICK9_9FIRM</name>
<evidence type="ECO:0000256" key="3">
    <source>
        <dbReference type="ARBA" id="ARBA00023012"/>
    </source>
</evidence>
<dbReference type="EMBL" id="DVMU01000138">
    <property type="protein sequence ID" value="HIU34141.1"/>
    <property type="molecule type" value="Genomic_DNA"/>
</dbReference>
<evidence type="ECO:0000256" key="5">
    <source>
        <dbReference type="ARBA" id="ARBA00023125"/>
    </source>
</evidence>
<evidence type="ECO:0000313" key="13">
    <source>
        <dbReference type="Proteomes" id="UP000824072"/>
    </source>
</evidence>
<dbReference type="GO" id="GO:0006355">
    <property type="term" value="P:regulation of DNA-templated transcription"/>
    <property type="evidence" value="ECO:0007669"/>
    <property type="project" value="InterPro"/>
</dbReference>
<dbReference type="GO" id="GO:0000976">
    <property type="term" value="F:transcription cis-regulatory region binding"/>
    <property type="evidence" value="ECO:0007669"/>
    <property type="project" value="TreeGrafter"/>
</dbReference>
<dbReference type="InterPro" id="IPR001789">
    <property type="entry name" value="Sig_transdc_resp-reg_receiver"/>
</dbReference>
<dbReference type="Gene3D" id="1.10.10.10">
    <property type="entry name" value="Winged helix-like DNA-binding domain superfamily/Winged helix DNA-binding domain"/>
    <property type="match status" value="1"/>
</dbReference>
<dbReference type="Proteomes" id="UP000824072">
    <property type="component" value="Unassembled WGS sequence"/>
</dbReference>
<gene>
    <name evidence="12" type="ORF">IAB02_06210</name>
</gene>
<evidence type="ECO:0000256" key="6">
    <source>
        <dbReference type="ARBA" id="ARBA00023163"/>
    </source>
</evidence>
<keyword evidence="4" id="KW-0805">Transcription regulation</keyword>
<reference evidence="12" key="1">
    <citation type="submission" date="2020-10" db="EMBL/GenBank/DDBJ databases">
        <authorList>
            <person name="Gilroy R."/>
        </authorList>
    </citation>
    <scope>NUCLEOTIDE SEQUENCE</scope>
    <source>
        <strain evidence="12">ChiHcec3-11533</strain>
    </source>
</reference>
<dbReference type="InterPro" id="IPR001867">
    <property type="entry name" value="OmpR/PhoB-type_DNA-bd"/>
</dbReference>
<reference evidence="12" key="2">
    <citation type="journal article" date="2021" name="PeerJ">
        <title>Extensive microbial diversity within the chicken gut microbiome revealed by metagenomics and culture.</title>
        <authorList>
            <person name="Gilroy R."/>
            <person name="Ravi A."/>
            <person name="Getino M."/>
            <person name="Pursley I."/>
            <person name="Horton D.L."/>
            <person name="Alikhan N.F."/>
            <person name="Baker D."/>
            <person name="Gharbi K."/>
            <person name="Hall N."/>
            <person name="Watson M."/>
            <person name="Adriaenssens E.M."/>
            <person name="Foster-Nyarko E."/>
            <person name="Jarju S."/>
            <person name="Secka A."/>
            <person name="Antonio M."/>
            <person name="Oren A."/>
            <person name="Chaudhuri R.R."/>
            <person name="La Ragione R."/>
            <person name="Hildebrand F."/>
            <person name="Pallen M.J."/>
        </authorList>
    </citation>
    <scope>NUCLEOTIDE SEQUENCE</scope>
    <source>
        <strain evidence="12">ChiHcec3-11533</strain>
    </source>
</reference>